<evidence type="ECO:0000313" key="1">
    <source>
        <dbReference type="EMBL" id="KAK5956279.1"/>
    </source>
</evidence>
<dbReference type="EMBL" id="JAKLMC020000005">
    <property type="protein sequence ID" value="KAK5956279.1"/>
    <property type="molecule type" value="Genomic_DNA"/>
</dbReference>
<dbReference type="AlphaFoldDB" id="A0AAN8EHX9"/>
<dbReference type="Proteomes" id="UP001316803">
    <property type="component" value="Unassembled WGS sequence"/>
</dbReference>
<comment type="caution">
    <text evidence="1">The sequence shown here is derived from an EMBL/GenBank/DDBJ whole genome shotgun (WGS) entry which is preliminary data.</text>
</comment>
<evidence type="ECO:0000313" key="2">
    <source>
        <dbReference type="Proteomes" id="UP001316803"/>
    </source>
</evidence>
<proteinExistence type="predicted"/>
<gene>
    <name evidence="1" type="ORF">OHC33_002855</name>
</gene>
<accession>A0AAN8EHX9</accession>
<protein>
    <submittedName>
        <fullName evidence="1">Uncharacterized protein</fullName>
    </submittedName>
</protein>
<reference evidence="1 2" key="1">
    <citation type="submission" date="2022-12" db="EMBL/GenBank/DDBJ databases">
        <title>Genomic features and morphological characterization of a novel Knufia sp. strain isolated from spacecraft assembly facility.</title>
        <authorList>
            <person name="Teixeira M."/>
            <person name="Chander A.M."/>
            <person name="Stajich J.E."/>
            <person name="Venkateswaran K."/>
        </authorList>
    </citation>
    <scope>NUCLEOTIDE SEQUENCE [LARGE SCALE GENOMIC DNA]</scope>
    <source>
        <strain evidence="1 2">FJI-L2-BK-P2</strain>
    </source>
</reference>
<keyword evidence="2" id="KW-1185">Reference proteome</keyword>
<sequence length="391" mass="43363">MAPKLIQLGLRHVRISAQPLHGLARSMSFAAFSMARRQDVDVRFAAHARGTIGATASASAIRLATLQFRYGAMPAIYKIQIPCLRPDSPLRPLSQAFHEDLDHGRASTACSESTHAGQATVPIARVCLGWLKFHACFSATLSPYIDDYPMSEVQASCERWEKDQPKEFGLYDRLSSYPDLSDGLILATCAQTCFQQTMGMTAHTADAENQYSFLWPMLAEFCESIEAERRLRYVIARQVRFSRPATEGLLERYLAVYARHFGTLLQVLPFTPSLRADIIANSPRLTRVLDAVNKAVVLRKEPLKPDLKHLGGTSIGYVRLMIGAHRGPGLHPSRAILEEAISRHDALVRRAAEEHDATIENKDSGDEEKAAVRLLMDLLSEKAHCLTLGVS</sequence>
<name>A0AAN8EHX9_9EURO</name>
<organism evidence="1 2">
    <name type="scientific">Knufia fluminis</name>
    <dbReference type="NCBI Taxonomy" id="191047"/>
    <lineage>
        <taxon>Eukaryota</taxon>
        <taxon>Fungi</taxon>
        <taxon>Dikarya</taxon>
        <taxon>Ascomycota</taxon>
        <taxon>Pezizomycotina</taxon>
        <taxon>Eurotiomycetes</taxon>
        <taxon>Chaetothyriomycetidae</taxon>
        <taxon>Chaetothyriales</taxon>
        <taxon>Trichomeriaceae</taxon>
        <taxon>Knufia</taxon>
    </lineage>
</organism>